<protein>
    <submittedName>
        <fullName evidence="1">Uncharacterized protein</fullName>
    </submittedName>
</protein>
<evidence type="ECO:0000313" key="2">
    <source>
        <dbReference type="Proteomes" id="UP001231316"/>
    </source>
</evidence>
<dbReference type="EMBL" id="CP123971">
    <property type="protein sequence ID" value="WII29298.1"/>
    <property type="molecule type" value="Genomic_DNA"/>
</dbReference>
<dbReference type="AlphaFoldDB" id="A0AAX3X6Y4"/>
<reference evidence="1" key="1">
    <citation type="submission" date="2023-04" db="EMBL/GenBank/DDBJ databases">
        <title>Four porcine-derived lactic acid bacteria strains analyses and their evaluation as potential probiotics based on genomics.</title>
        <authorList>
            <person name="Niu D."/>
        </authorList>
    </citation>
    <scope>NUCLEOTIDE SEQUENCE</scope>
    <source>
        <strain evidence="1">ZSA5</strain>
    </source>
</reference>
<gene>
    <name evidence="1" type="ORF">QFE45_04115</name>
</gene>
<name>A0AAX3X6Y4_9LACO</name>
<dbReference type="RefSeq" id="WP_284650552.1">
    <property type="nucleotide sequence ID" value="NZ_CP123971.1"/>
</dbReference>
<dbReference type="Proteomes" id="UP001231316">
    <property type="component" value="Chromosome"/>
</dbReference>
<accession>A0AAX3X6Y4</accession>
<sequence length="161" mass="19531">MEWNKKTTAYFPESQRRKLEEIEKYLSKQEYFSNENLNKSRIILLLVDNFYELFVENNSRTKYPNRLDQLKKIKPKDNEKLLRDISQIRQMQDIQALITLANYQNLVQQNDYDPRKKLRSFNYGDSKEINVLMNRILQILKEDVVQAKQIKDTNQKKKKLR</sequence>
<organism evidence="1 2">
    <name type="scientific">Ligilactobacillus salivarius</name>
    <dbReference type="NCBI Taxonomy" id="1624"/>
    <lineage>
        <taxon>Bacteria</taxon>
        <taxon>Bacillati</taxon>
        <taxon>Bacillota</taxon>
        <taxon>Bacilli</taxon>
        <taxon>Lactobacillales</taxon>
        <taxon>Lactobacillaceae</taxon>
        <taxon>Ligilactobacillus</taxon>
    </lineage>
</organism>
<proteinExistence type="predicted"/>
<evidence type="ECO:0000313" key="1">
    <source>
        <dbReference type="EMBL" id="WII29298.1"/>
    </source>
</evidence>